<accession>A0A4R6TMR6</accession>
<proteinExistence type="predicted"/>
<comment type="caution">
    <text evidence="1">The sequence shown here is derived from an EMBL/GenBank/DDBJ whole genome shotgun (WGS) entry which is preliminary data.</text>
</comment>
<dbReference type="Proteomes" id="UP000295390">
    <property type="component" value="Unassembled WGS sequence"/>
</dbReference>
<keyword evidence="2" id="KW-1185">Reference proteome</keyword>
<evidence type="ECO:0000313" key="1">
    <source>
        <dbReference type="EMBL" id="TDQ30370.1"/>
    </source>
</evidence>
<organism evidence="1 2">
    <name type="scientific">Tenacibaculum caenipelagi</name>
    <dbReference type="NCBI Taxonomy" id="1325435"/>
    <lineage>
        <taxon>Bacteria</taxon>
        <taxon>Pseudomonadati</taxon>
        <taxon>Bacteroidota</taxon>
        <taxon>Flavobacteriia</taxon>
        <taxon>Flavobacteriales</taxon>
        <taxon>Flavobacteriaceae</taxon>
        <taxon>Tenacibaculum</taxon>
    </lineage>
</organism>
<protein>
    <submittedName>
        <fullName evidence="1">Uncharacterized protein</fullName>
    </submittedName>
</protein>
<evidence type="ECO:0000313" key="2">
    <source>
        <dbReference type="Proteomes" id="UP000295390"/>
    </source>
</evidence>
<gene>
    <name evidence="1" type="ORF">DFQ07_0713</name>
</gene>
<name>A0A4R6TMR6_9FLAO</name>
<dbReference type="EMBL" id="SNYH01000001">
    <property type="protein sequence ID" value="TDQ30370.1"/>
    <property type="molecule type" value="Genomic_DNA"/>
</dbReference>
<dbReference type="AlphaFoldDB" id="A0A4R6TMR6"/>
<sequence>MIDENLDKSMGLVVKYFLDNRKNTKKNIFFTAEINSIFKRYRKNKCG</sequence>
<reference evidence="1 2" key="1">
    <citation type="submission" date="2019-03" db="EMBL/GenBank/DDBJ databases">
        <title>Genomic Encyclopedia of Type Strains, Phase III (KMG-III): the genomes of soil and plant-associated and newly described type strains.</title>
        <authorList>
            <person name="Whitman W."/>
        </authorList>
    </citation>
    <scope>NUCLEOTIDE SEQUENCE [LARGE SCALE GENOMIC DNA]</scope>
    <source>
        <strain evidence="1 2">CECT 8283</strain>
    </source>
</reference>